<accession>A0A2P7YQB8</accession>
<protein>
    <recommendedName>
        <fullName evidence="7">Major facilitator superfamily (MFS) profile domain-containing protein</fullName>
    </recommendedName>
</protein>
<dbReference type="GO" id="GO:0015355">
    <property type="term" value="F:secondary active monocarboxylate transmembrane transporter activity"/>
    <property type="evidence" value="ECO:0007669"/>
    <property type="project" value="TreeGrafter"/>
</dbReference>
<dbReference type="Pfam" id="PF00083">
    <property type="entry name" value="Sugar_tr"/>
    <property type="match status" value="1"/>
</dbReference>
<dbReference type="GO" id="GO:0035879">
    <property type="term" value="P:plasma membrane lactate transport"/>
    <property type="evidence" value="ECO:0007669"/>
    <property type="project" value="TreeGrafter"/>
</dbReference>
<dbReference type="PROSITE" id="PS50850">
    <property type="entry name" value="MFS"/>
    <property type="match status" value="1"/>
</dbReference>
<evidence type="ECO:0000313" key="9">
    <source>
        <dbReference type="Proteomes" id="UP000241107"/>
    </source>
</evidence>
<feature type="transmembrane region" description="Helical" evidence="6">
    <location>
        <begin position="330"/>
        <end position="351"/>
    </location>
</feature>
<dbReference type="PANTHER" id="PTHR23508">
    <property type="entry name" value="CARBOXYLIC ACID TRANSPORTER PROTEIN HOMOLOG"/>
    <property type="match status" value="1"/>
</dbReference>
<comment type="subcellular location">
    <subcellularLocation>
        <location evidence="1">Membrane</location>
        <topology evidence="1">Multi-pass membrane protein</topology>
    </subcellularLocation>
</comment>
<name>A0A2P7YQB8_9ASCO</name>
<comment type="caution">
    <text evidence="8">The sequence shown here is derived from an EMBL/GenBank/DDBJ whole genome shotgun (WGS) entry which is preliminary data.</text>
</comment>
<evidence type="ECO:0000256" key="6">
    <source>
        <dbReference type="SAM" id="Phobius"/>
    </source>
</evidence>
<feature type="transmembrane region" description="Helical" evidence="6">
    <location>
        <begin position="458"/>
        <end position="478"/>
    </location>
</feature>
<keyword evidence="4 6" id="KW-0472">Membrane</keyword>
<feature type="transmembrane region" description="Helical" evidence="6">
    <location>
        <begin position="164"/>
        <end position="184"/>
    </location>
</feature>
<dbReference type="GeneID" id="36566122"/>
<feature type="transmembrane region" description="Helical" evidence="6">
    <location>
        <begin position="110"/>
        <end position="132"/>
    </location>
</feature>
<feature type="region of interest" description="Disordered" evidence="5">
    <location>
        <begin position="494"/>
        <end position="513"/>
    </location>
</feature>
<feature type="transmembrane region" description="Helical" evidence="6">
    <location>
        <begin position="196"/>
        <end position="219"/>
    </location>
</feature>
<keyword evidence="2 6" id="KW-0812">Transmembrane</keyword>
<evidence type="ECO:0000313" key="8">
    <source>
        <dbReference type="EMBL" id="PSK38178.1"/>
    </source>
</evidence>
<dbReference type="VEuPathDB" id="FungiDB:C7M61_002733"/>
<feature type="transmembrane region" description="Helical" evidence="6">
    <location>
        <begin position="72"/>
        <end position="90"/>
    </location>
</feature>
<feature type="transmembrane region" description="Helical" evidence="6">
    <location>
        <begin position="289"/>
        <end position="310"/>
    </location>
</feature>
<feature type="transmembrane region" description="Helical" evidence="6">
    <location>
        <begin position="231"/>
        <end position="249"/>
    </location>
</feature>
<dbReference type="Gene3D" id="1.20.1250.20">
    <property type="entry name" value="MFS general substrate transporter like domains"/>
    <property type="match status" value="1"/>
</dbReference>
<feature type="domain" description="Major facilitator superfamily (MFS) profile" evidence="7">
    <location>
        <begin position="74"/>
        <end position="481"/>
    </location>
</feature>
<dbReference type="OrthoDB" id="5296287at2759"/>
<gene>
    <name evidence="8" type="ORF">C7M61_002733</name>
</gene>
<keyword evidence="3 6" id="KW-1133">Transmembrane helix</keyword>
<evidence type="ECO:0000259" key="7">
    <source>
        <dbReference type="PROSITE" id="PS50850"/>
    </source>
</evidence>
<evidence type="ECO:0000256" key="5">
    <source>
        <dbReference type="SAM" id="MobiDB-lite"/>
    </source>
</evidence>
<dbReference type="Proteomes" id="UP000241107">
    <property type="component" value="Unassembled WGS sequence"/>
</dbReference>
<evidence type="ECO:0000256" key="4">
    <source>
        <dbReference type="ARBA" id="ARBA00023136"/>
    </source>
</evidence>
<reference evidence="8 9" key="1">
    <citation type="submission" date="2018-03" db="EMBL/GenBank/DDBJ databases">
        <title>Candida pseudohaemulonii genome assembly and annotation.</title>
        <authorList>
            <person name="Munoz J.F."/>
            <person name="Gade L.G."/>
            <person name="Chow N.A."/>
            <person name="Litvintseva A.P."/>
            <person name="Loparev V.N."/>
            <person name="Cuomo C.A."/>
        </authorList>
    </citation>
    <scope>NUCLEOTIDE SEQUENCE [LARGE SCALE GENOMIC DNA]</scope>
    <source>
        <strain evidence="8 9">B12108</strain>
    </source>
</reference>
<dbReference type="CDD" id="cd17316">
    <property type="entry name" value="MFS_SV2_like"/>
    <property type="match status" value="1"/>
</dbReference>
<dbReference type="GO" id="GO:0005886">
    <property type="term" value="C:plasma membrane"/>
    <property type="evidence" value="ECO:0007669"/>
    <property type="project" value="TreeGrafter"/>
</dbReference>
<dbReference type="SUPFAM" id="SSF103473">
    <property type="entry name" value="MFS general substrate transporter"/>
    <property type="match status" value="1"/>
</dbReference>
<dbReference type="PANTHER" id="PTHR23508:SF10">
    <property type="entry name" value="CARBOXYLIC ACID TRANSPORTER PROTEIN HOMOLOG"/>
    <property type="match status" value="1"/>
</dbReference>
<dbReference type="AlphaFoldDB" id="A0A2P7YQB8"/>
<dbReference type="InterPro" id="IPR005828">
    <property type="entry name" value="MFS_sugar_transport-like"/>
</dbReference>
<feature type="transmembrane region" description="Helical" evidence="6">
    <location>
        <begin position="139"/>
        <end position="158"/>
    </location>
</feature>
<dbReference type="InterPro" id="IPR020846">
    <property type="entry name" value="MFS_dom"/>
</dbReference>
<organism evidence="8 9">
    <name type="scientific">Candidozyma pseudohaemuli</name>
    <dbReference type="NCBI Taxonomy" id="418784"/>
    <lineage>
        <taxon>Eukaryota</taxon>
        <taxon>Fungi</taxon>
        <taxon>Dikarya</taxon>
        <taxon>Ascomycota</taxon>
        <taxon>Saccharomycotina</taxon>
        <taxon>Pichiomycetes</taxon>
        <taxon>Metschnikowiaceae</taxon>
        <taxon>Candidozyma</taxon>
    </lineage>
</organism>
<evidence type="ECO:0000256" key="3">
    <source>
        <dbReference type="ARBA" id="ARBA00022989"/>
    </source>
</evidence>
<feature type="transmembrane region" description="Helical" evidence="6">
    <location>
        <begin position="358"/>
        <end position="377"/>
    </location>
</feature>
<dbReference type="EMBL" id="PYFQ01000006">
    <property type="protein sequence ID" value="PSK38178.1"/>
    <property type="molecule type" value="Genomic_DNA"/>
</dbReference>
<dbReference type="InterPro" id="IPR036259">
    <property type="entry name" value="MFS_trans_sf"/>
</dbReference>
<proteinExistence type="predicted"/>
<dbReference type="RefSeq" id="XP_024713503.1">
    <property type="nucleotide sequence ID" value="XM_024858097.1"/>
</dbReference>
<evidence type="ECO:0000256" key="2">
    <source>
        <dbReference type="ARBA" id="ARBA00022692"/>
    </source>
</evidence>
<sequence length="539" mass="60813">MASITSSMHLEYVKEHNKHVIQPPQLTSRAIKKYLSTRVSSLFPSRKELRSYSKRELFNPFYPLKQMTWHHWNYFFMGFAGWTWDAFDFFTVSLNTHEIAETFDKSVTDVTWGITLVLMLRSVGALIFGFWGDRYGRKWPYIVNLSLLVVLQIGTGFVKTFEQFLGVRALFGIAMGGIFGFSLATSLDDVPVDCRGVLSGIFQEGYALGYLLTVIFNRAIVPNSPEGWRSIFWFAAGPPVLFIIWRACFPETDTYIRQKEIMEKEQENKPTAKKFFTLSDSAKEAFRRYWLMMIYCVFMMVGFNFMSHGSQDLYPTLLKVQLQFGEDRSTVTNVVANLGALFGGFVCGHFSTFIGRRLTILLAVILGAAMIYPWAYLRTGAINAGAFFLQAGVQGAWGVVPIHLSELSPPAYRALVVGLSYQLGNLASSASSTIESRMGENWPVRAPDGKMVYDYSKVMAIFIGAVFAYMFFIILIGPENRGADFNMMRDAKIEDDSVHSSGEGDDSLDSLNKRDVAHIETDDLEKKAEITHIEAAPKQ</sequence>
<evidence type="ECO:0000256" key="1">
    <source>
        <dbReference type="ARBA" id="ARBA00004141"/>
    </source>
</evidence>
<keyword evidence="9" id="KW-1185">Reference proteome</keyword>